<sequence>MKLFLDTNIIVAAVTKDTDRSDLAVHILNNFDDTYTSVLNLMELRTVLTKKKTIERDRVEQIEQRIKSRTTVTFPDASDMVEANQLQDKTLLYPMDALILAAANSVNATLVSFDGELQEHGAKRPQDLI</sequence>
<accession>L9W013</accession>
<comment type="caution">
    <text evidence="7">The sequence shown here is derived from an EMBL/GenBank/DDBJ whole genome shotgun (WGS) entry which is preliminary data.</text>
</comment>
<dbReference type="STRING" id="1230460.C495_16605"/>
<dbReference type="GO" id="GO:0000287">
    <property type="term" value="F:magnesium ion binding"/>
    <property type="evidence" value="ECO:0007669"/>
    <property type="project" value="UniProtKB-UniRule"/>
</dbReference>
<dbReference type="SUPFAM" id="SSF88723">
    <property type="entry name" value="PIN domain-like"/>
    <property type="match status" value="1"/>
</dbReference>
<evidence type="ECO:0000313" key="7">
    <source>
        <dbReference type="EMBL" id="ELY41648.1"/>
    </source>
</evidence>
<gene>
    <name evidence="5" type="primary">vapC</name>
    <name evidence="7" type="ORF">C495_16605</name>
</gene>
<evidence type="ECO:0000256" key="2">
    <source>
        <dbReference type="ARBA" id="ARBA00022722"/>
    </source>
</evidence>
<keyword evidence="3 5" id="KW-0479">Metal-binding</keyword>
<comment type="cofactor">
    <cofactor evidence="5">
        <name>Mg(2+)</name>
        <dbReference type="ChEBI" id="CHEBI:18420"/>
    </cofactor>
</comment>
<keyword evidence="5" id="KW-0460">Magnesium</keyword>
<feature type="binding site" evidence="5">
    <location>
        <position position="96"/>
    </location>
    <ligand>
        <name>Mg(2+)</name>
        <dbReference type="ChEBI" id="CHEBI:18420"/>
    </ligand>
</feature>
<keyword evidence="4 5" id="KW-0378">Hydrolase</keyword>
<feature type="binding site" evidence="5">
    <location>
        <position position="6"/>
    </location>
    <ligand>
        <name>Mg(2+)</name>
        <dbReference type="ChEBI" id="CHEBI:18420"/>
    </ligand>
</feature>
<evidence type="ECO:0000313" key="8">
    <source>
        <dbReference type="Proteomes" id="UP000011661"/>
    </source>
</evidence>
<keyword evidence="2 5" id="KW-0540">Nuclease</keyword>
<evidence type="ECO:0000256" key="4">
    <source>
        <dbReference type="ARBA" id="ARBA00022801"/>
    </source>
</evidence>
<organism evidence="7 8">
    <name type="scientific">Natronorubrum sulfidifaciens JCM 14089</name>
    <dbReference type="NCBI Taxonomy" id="1230460"/>
    <lineage>
        <taxon>Archaea</taxon>
        <taxon>Methanobacteriati</taxon>
        <taxon>Methanobacteriota</taxon>
        <taxon>Stenosarchaea group</taxon>
        <taxon>Halobacteria</taxon>
        <taxon>Halobacteriales</taxon>
        <taxon>Natrialbaceae</taxon>
        <taxon>Natronorubrum</taxon>
    </lineage>
</organism>
<dbReference type="Gene3D" id="3.40.50.1010">
    <property type="entry name" value="5'-nuclease"/>
    <property type="match status" value="1"/>
</dbReference>
<dbReference type="HAMAP" id="MF_00265">
    <property type="entry name" value="VapC_Nob1"/>
    <property type="match status" value="1"/>
</dbReference>
<dbReference type="GO" id="GO:0090729">
    <property type="term" value="F:toxin activity"/>
    <property type="evidence" value="ECO:0007669"/>
    <property type="project" value="UniProtKB-KW"/>
</dbReference>
<dbReference type="EMBL" id="AOHX01000051">
    <property type="protein sequence ID" value="ELY41648.1"/>
    <property type="molecule type" value="Genomic_DNA"/>
</dbReference>
<dbReference type="InterPro" id="IPR022907">
    <property type="entry name" value="VapC_family"/>
</dbReference>
<feature type="domain" description="PIN" evidence="6">
    <location>
        <begin position="1"/>
        <end position="119"/>
    </location>
</feature>
<dbReference type="InterPro" id="IPR002716">
    <property type="entry name" value="PIN_dom"/>
</dbReference>
<name>L9W013_9EURY</name>
<dbReference type="Proteomes" id="UP000011661">
    <property type="component" value="Unassembled WGS sequence"/>
</dbReference>
<dbReference type="PANTHER" id="PTHR39664:SF2">
    <property type="entry name" value="NUCLEIC ACID-BINDING PROTEIN, CONTAINING PIN DOMAIN-RELATED"/>
    <property type="match status" value="1"/>
</dbReference>
<reference evidence="7 8" key="1">
    <citation type="journal article" date="2014" name="PLoS Genet.">
        <title>Phylogenetically driven sequencing of extremely halophilic archaea reveals strategies for static and dynamic osmo-response.</title>
        <authorList>
            <person name="Becker E.A."/>
            <person name="Seitzer P.M."/>
            <person name="Tritt A."/>
            <person name="Larsen D."/>
            <person name="Krusor M."/>
            <person name="Yao A.I."/>
            <person name="Wu D."/>
            <person name="Madern D."/>
            <person name="Eisen J.A."/>
            <person name="Darling A.E."/>
            <person name="Facciotti M.T."/>
        </authorList>
    </citation>
    <scope>NUCLEOTIDE SEQUENCE [LARGE SCALE GENOMIC DNA]</scope>
    <source>
        <strain evidence="7 8">JCM 14089</strain>
    </source>
</reference>
<dbReference type="Pfam" id="PF01850">
    <property type="entry name" value="PIN"/>
    <property type="match status" value="1"/>
</dbReference>
<dbReference type="RefSeq" id="WP_008164916.1">
    <property type="nucleotide sequence ID" value="NZ_AOHX01000051.1"/>
</dbReference>
<protein>
    <recommendedName>
        <fullName evidence="5">Ribonuclease VapC</fullName>
        <shortName evidence="5">RNase VapC</shortName>
        <ecNumber evidence="5">3.1.-.-</ecNumber>
    </recommendedName>
    <alternativeName>
        <fullName evidence="5">Putative toxin VapC</fullName>
    </alternativeName>
</protein>
<keyword evidence="5" id="KW-0800">Toxin</keyword>
<keyword evidence="8" id="KW-1185">Reference proteome</keyword>
<comment type="similarity">
    <text evidence="5">Belongs to the PINc/VapC protein family.</text>
</comment>
<dbReference type="GO" id="GO:0016787">
    <property type="term" value="F:hydrolase activity"/>
    <property type="evidence" value="ECO:0007669"/>
    <property type="project" value="UniProtKB-KW"/>
</dbReference>
<dbReference type="EC" id="3.1.-.-" evidence="5"/>
<dbReference type="eggNOG" id="arCOG02730">
    <property type="taxonomic scope" value="Archaea"/>
</dbReference>
<evidence type="ECO:0000259" key="6">
    <source>
        <dbReference type="SMART" id="SM00670"/>
    </source>
</evidence>
<dbReference type="GO" id="GO:0004540">
    <property type="term" value="F:RNA nuclease activity"/>
    <property type="evidence" value="ECO:0007669"/>
    <property type="project" value="InterPro"/>
</dbReference>
<evidence type="ECO:0000256" key="1">
    <source>
        <dbReference type="ARBA" id="ARBA00022649"/>
    </source>
</evidence>
<evidence type="ECO:0000256" key="5">
    <source>
        <dbReference type="HAMAP-Rule" id="MF_00265"/>
    </source>
</evidence>
<dbReference type="PANTHER" id="PTHR39664">
    <property type="match status" value="1"/>
</dbReference>
<dbReference type="AlphaFoldDB" id="L9W013"/>
<dbReference type="InterPro" id="IPR029060">
    <property type="entry name" value="PIN-like_dom_sf"/>
</dbReference>
<proteinExistence type="inferred from homology"/>
<evidence type="ECO:0000256" key="3">
    <source>
        <dbReference type="ARBA" id="ARBA00022723"/>
    </source>
</evidence>
<dbReference type="SMART" id="SM00670">
    <property type="entry name" value="PINc"/>
    <property type="match status" value="1"/>
</dbReference>
<dbReference type="OrthoDB" id="40200at2157"/>
<keyword evidence="1 5" id="KW-1277">Toxin-antitoxin system</keyword>
<comment type="function">
    <text evidence="5">Toxic component of a toxin-antitoxin (TA) system. An RNase.</text>
</comment>